<organism evidence="12 13">
    <name type="scientific">Thraustotheca clavata</name>
    <dbReference type="NCBI Taxonomy" id="74557"/>
    <lineage>
        <taxon>Eukaryota</taxon>
        <taxon>Sar</taxon>
        <taxon>Stramenopiles</taxon>
        <taxon>Oomycota</taxon>
        <taxon>Saprolegniomycetes</taxon>
        <taxon>Saprolegniales</taxon>
        <taxon>Achlyaceae</taxon>
        <taxon>Thraustotheca</taxon>
    </lineage>
</organism>
<evidence type="ECO:0000256" key="8">
    <source>
        <dbReference type="ARBA" id="ARBA00023136"/>
    </source>
</evidence>
<dbReference type="STRING" id="74557.A0A1V9ZMP2"/>
<dbReference type="GO" id="GO:0016020">
    <property type="term" value="C:membrane"/>
    <property type="evidence" value="ECO:0007669"/>
    <property type="project" value="UniProtKB-SubCell"/>
</dbReference>
<keyword evidence="3" id="KW-0328">Glycosyltransferase</keyword>
<keyword evidence="13" id="KW-1185">Reference proteome</keyword>
<evidence type="ECO:0000256" key="2">
    <source>
        <dbReference type="ARBA" id="ARBA00009105"/>
    </source>
</evidence>
<dbReference type="PANTHER" id="PTHR31392">
    <property type="entry name" value="ALPHA-1,3-MANNOSYLTRANSFERASE MNN1-RELATED"/>
    <property type="match status" value="1"/>
</dbReference>
<evidence type="ECO:0000256" key="11">
    <source>
        <dbReference type="SAM" id="SignalP"/>
    </source>
</evidence>
<dbReference type="Pfam" id="PF11051">
    <property type="entry name" value="Mannosyl_trans3"/>
    <property type="match status" value="1"/>
</dbReference>
<feature type="signal peptide" evidence="11">
    <location>
        <begin position="1"/>
        <end position="18"/>
    </location>
</feature>
<dbReference type="AlphaFoldDB" id="A0A1V9ZMP2"/>
<keyword evidence="6" id="KW-0735">Signal-anchor</keyword>
<proteinExistence type="inferred from homology"/>
<evidence type="ECO:0008006" key="14">
    <source>
        <dbReference type="Google" id="ProtNLM"/>
    </source>
</evidence>
<comment type="subcellular location">
    <subcellularLocation>
        <location evidence="1">Membrane</location>
        <topology evidence="1">Single-pass type II membrane protein</topology>
    </subcellularLocation>
</comment>
<dbReference type="OrthoDB" id="430354at2759"/>
<dbReference type="InterPro" id="IPR022751">
    <property type="entry name" value="Alpha_mannosyltransferase"/>
</dbReference>
<evidence type="ECO:0000313" key="12">
    <source>
        <dbReference type="EMBL" id="OQR99247.1"/>
    </source>
</evidence>
<dbReference type="GO" id="GO:0006493">
    <property type="term" value="P:protein O-linked glycosylation"/>
    <property type="evidence" value="ECO:0007669"/>
    <property type="project" value="TreeGrafter"/>
</dbReference>
<evidence type="ECO:0000256" key="5">
    <source>
        <dbReference type="ARBA" id="ARBA00022692"/>
    </source>
</evidence>
<evidence type="ECO:0000256" key="3">
    <source>
        <dbReference type="ARBA" id="ARBA00022676"/>
    </source>
</evidence>
<reference evidence="12 13" key="1">
    <citation type="journal article" date="2014" name="Genome Biol. Evol.">
        <title>The secreted proteins of Achlya hypogyna and Thraustotheca clavata identify the ancestral oomycete secretome and reveal gene acquisitions by horizontal gene transfer.</title>
        <authorList>
            <person name="Misner I."/>
            <person name="Blouin N."/>
            <person name="Leonard G."/>
            <person name="Richards T.A."/>
            <person name="Lane C.E."/>
        </authorList>
    </citation>
    <scope>NUCLEOTIDE SEQUENCE [LARGE SCALE GENOMIC DNA]</scope>
    <source>
        <strain evidence="12 13">ATCC 34112</strain>
    </source>
</reference>
<comment type="caution">
    <text evidence="12">The sequence shown here is derived from an EMBL/GenBank/DDBJ whole genome shotgun (WGS) entry which is preliminary data.</text>
</comment>
<evidence type="ECO:0000256" key="6">
    <source>
        <dbReference type="ARBA" id="ARBA00022968"/>
    </source>
</evidence>
<protein>
    <recommendedName>
        <fullName evidence="14">Nucleotide-diphospho-sugar transferase</fullName>
    </recommendedName>
</protein>
<evidence type="ECO:0000256" key="1">
    <source>
        <dbReference type="ARBA" id="ARBA00004606"/>
    </source>
</evidence>
<dbReference type="Proteomes" id="UP000243217">
    <property type="component" value="Unassembled WGS sequence"/>
</dbReference>
<dbReference type="PANTHER" id="PTHR31392:SF1">
    <property type="entry name" value="ALPHA-1,3-MANNOSYLTRANSFERASE MNN1-RELATED"/>
    <property type="match status" value="1"/>
</dbReference>
<comment type="similarity">
    <text evidence="2">Belongs to the MNN1/MNT family.</text>
</comment>
<dbReference type="EMBL" id="JNBS01001821">
    <property type="protein sequence ID" value="OQR99247.1"/>
    <property type="molecule type" value="Genomic_DNA"/>
</dbReference>
<dbReference type="GO" id="GO:0000033">
    <property type="term" value="F:alpha-1,3-mannosyltransferase activity"/>
    <property type="evidence" value="ECO:0007669"/>
    <property type="project" value="TreeGrafter"/>
</dbReference>
<dbReference type="InterPro" id="IPR029044">
    <property type="entry name" value="Nucleotide-diphossugar_trans"/>
</dbReference>
<feature type="chain" id="PRO_5012686855" description="Nucleotide-diphospho-sugar transferase" evidence="11">
    <location>
        <begin position="19"/>
        <end position="489"/>
    </location>
</feature>
<sequence length="489" mass="56578">MGITLLCLLYNYYTLYQALHEPPVYSRRYSIPDSALHRNWSSERDPTIDFDDVFGRITNYEPKFPQVVRGIVLCVHNRIVPMAMSLLRELRALGNYEYVQIYHCLPDELDYQAMEMFLEDPLVEIIDLCSYMTQAGYFATEETSIAFQNFWLKPLAVLFSSFNQVMLIDADDIFFENPNSLWESKAYIDTGTLFFHDRVIDIRMFLNTEINVTLPSGKNQTTRYVGEFFKNFYFNEAGILSKHTPSSQLLKSMVWNGYTAHEQDSSVVLIDKVRAGYWVLRVLWTLITHSRFDPICYSWGDKESFWLAFELTGMPYRFSDWNCAVVSRLNDHYISNDTLCGSLAQYHPDTNSTPKVLFINGQNVINPYPSFDAPYVPLDQHLLELEENIPLDVTPRHHRKPTIANRGTYEESCLIGEGSMPLNQHAAILQRIKWAGKIAQELKPPLREEVVEDDLDFTEAMFILIVVLVPVFFIVLKAIPPISKEQLCV</sequence>
<keyword evidence="8 10" id="KW-0472">Membrane</keyword>
<gene>
    <name evidence="12" type="ORF">THRCLA_06574</name>
</gene>
<keyword evidence="9" id="KW-0325">Glycoprotein</keyword>
<feature type="transmembrane region" description="Helical" evidence="10">
    <location>
        <begin position="460"/>
        <end position="479"/>
    </location>
</feature>
<dbReference type="GO" id="GO:0005794">
    <property type="term" value="C:Golgi apparatus"/>
    <property type="evidence" value="ECO:0007669"/>
    <property type="project" value="TreeGrafter"/>
</dbReference>
<keyword evidence="11" id="KW-0732">Signal</keyword>
<keyword evidence="7 10" id="KW-1133">Transmembrane helix</keyword>
<evidence type="ECO:0000256" key="10">
    <source>
        <dbReference type="SAM" id="Phobius"/>
    </source>
</evidence>
<evidence type="ECO:0000256" key="7">
    <source>
        <dbReference type="ARBA" id="ARBA00022989"/>
    </source>
</evidence>
<evidence type="ECO:0000256" key="9">
    <source>
        <dbReference type="ARBA" id="ARBA00023180"/>
    </source>
</evidence>
<evidence type="ECO:0000313" key="13">
    <source>
        <dbReference type="Proteomes" id="UP000243217"/>
    </source>
</evidence>
<accession>A0A1V9ZMP2</accession>
<keyword evidence="5 10" id="KW-0812">Transmembrane</keyword>
<keyword evidence="4" id="KW-0808">Transferase</keyword>
<dbReference type="SUPFAM" id="SSF53448">
    <property type="entry name" value="Nucleotide-diphospho-sugar transferases"/>
    <property type="match status" value="1"/>
</dbReference>
<name>A0A1V9ZMP2_9STRA</name>
<evidence type="ECO:0000256" key="4">
    <source>
        <dbReference type="ARBA" id="ARBA00022679"/>
    </source>
</evidence>